<reference evidence="1" key="1">
    <citation type="submission" date="2019-10" db="EMBL/GenBank/DDBJ databases">
        <title>Description of Paenibacillus glebae sp. nov.</title>
        <authorList>
            <person name="Carlier A."/>
            <person name="Qi S."/>
        </authorList>
    </citation>
    <scope>NUCLEOTIDE SEQUENCE</scope>
    <source>
        <strain evidence="1">LMG 31456</strain>
    </source>
</reference>
<name>A0A972GSA3_9BACL</name>
<accession>A0A972GSA3</accession>
<protein>
    <submittedName>
        <fullName evidence="1">Uncharacterized protein</fullName>
    </submittedName>
</protein>
<dbReference type="Proteomes" id="UP000641588">
    <property type="component" value="Unassembled WGS sequence"/>
</dbReference>
<keyword evidence="2" id="KW-1185">Reference proteome</keyword>
<dbReference type="AlphaFoldDB" id="A0A972GSA3"/>
<proteinExistence type="predicted"/>
<dbReference type="RefSeq" id="WP_171653620.1">
    <property type="nucleotide sequence ID" value="NZ_WHOD01000070.1"/>
</dbReference>
<gene>
    <name evidence="1" type="ORF">GC093_19675</name>
</gene>
<dbReference type="EMBL" id="WHOD01000070">
    <property type="protein sequence ID" value="NOU95428.1"/>
    <property type="molecule type" value="Genomic_DNA"/>
</dbReference>
<organism evidence="1 2">
    <name type="scientific">Paenibacillus foliorum</name>
    <dbReference type="NCBI Taxonomy" id="2654974"/>
    <lineage>
        <taxon>Bacteria</taxon>
        <taxon>Bacillati</taxon>
        <taxon>Bacillota</taxon>
        <taxon>Bacilli</taxon>
        <taxon>Bacillales</taxon>
        <taxon>Paenibacillaceae</taxon>
        <taxon>Paenibacillus</taxon>
    </lineage>
</organism>
<comment type="caution">
    <text evidence="1">The sequence shown here is derived from an EMBL/GenBank/DDBJ whole genome shotgun (WGS) entry which is preliminary data.</text>
</comment>
<sequence>MTIALKPALLMDMPDGKLPGFYAQIIKALAAKAPLFDRDKELLIFNSPIEREPAYSIMEQYKIPYENMDLLLLPDTVNTRPDFTDYGFVSRSEHSYAYADSVYLFTLHPTEPAAEPIQALQQLEEHLLASIPQAEVIYVVDIQLDELMKRIAQAYSCEIRPFPRQA</sequence>
<evidence type="ECO:0000313" key="2">
    <source>
        <dbReference type="Proteomes" id="UP000641588"/>
    </source>
</evidence>
<evidence type="ECO:0000313" key="1">
    <source>
        <dbReference type="EMBL" id="NOU95428.1"/>
    </source>
</evidence>